<feature type="transmembrane region" description="Helical" evidence="5">
    <location>
        <begin position="450"/>
        <end position="470"/>
    </location>
</feature>
<keyword evidence="3 5" id="KW-1133">Transmembrane helix</keyword>
<evidence type="ECO:0000313" key="7">
    <source>
        <dbReference type="EMBL" id="KAJ7376147.1"/>
    </source>
</evidence>
<comment type="caution">
    <text evidence="7">The sequence shown here is derived from an EMBL/GenBank/DDBJ whole genome shotgun (WGS) entry which is preliminary data.</text>
</comment>
<keyword evidence="4 5" id="KW-0472">Membrane</keyword>
<evidence type="ECO:0000256" key="5">
    <source>
        <dbReference type="SAM" id="Phobius"/>
    </source>
</evidence>
<feature type="transmembrane region" description="Helical" evidence="5">
    <location>
        <begin position="360"/>
        <end position="381"/>
    </location>
</feature>
<evidence type="ECO:0000256" key="4">
    <source>
        <dbReference type="ARBA" id="ARBA00023136"/>
    </source>
</evidence>
<dbReference type="EMBL" id="MU826413">
    <property type="protein sequence ID" value="KAJ7376147.1"/>
    <property type="molecule type" value="Genomic_DNA"/>
</dbReference>
<dbReference type="CDD" id="cd17317">
    <property type="entry name" value="MFS_SLC22"/>
    <property type="match status" value="1"/>
</dbReference>
<dbReference type="OrthoDB" id="5296287at2759"/>
<dbReference type="AlphaFoldDB" id="A0A9W9Z6Z4"/>
<feature type="transmembrane region" description="Helical" evidence="5">
    <location>
        <begin position="413"/>
        <end position="438"/>
    </location>
</feature>
<feature type="transmembrane region" description="Helical" evidence="5">
    <location>
        <begin position="331"/>
        <end position="348"/>
    </location>
</feature>
<dbReference type="PANTHER" id="PTHR24064">
    <property type="entry name" value="SOLUTE CARRIER FAMILY 22 MEMBER"/>
    <property type="match status" value="1"/>
</dbReference>
<accession>A0A9W9Z6Z4</accession>
<feature type="domain" description="Major facilitator superfamily (MFS) profile" evidence="6">
    <location>
        <begin position="47"/>
        <end position="506"/>
    </location>
</feature>
<dbReference type="GO" id="GO:0022857">
    <property type="term" value="F:transmembrane transporter activity"/>
    <property type="evidence" value="ECO:0007669"/>
    <property type="project" value="InterPro"/>
</dbReference>
<feature type="transmembrane region" description="Helical" evidence="5">
    <location>
        <begin position="131"/>
        <end position="148"/>
    </location>
</feature>
<feature type="transmembrane region" description="Helical" evidence="5">
    <location>
        <begin position="482"/>
        <end position="501"/>
    </location>
</feature>
<dbReference type="InterPro" id="IPR020846">
    <property type="entry name" value="MFS_dom"/>
</dbReference>
<dbReference type="Gene3D" id="1.20.1250.20">
    <property type="entry name" value="MFS general substrate transporter like domains"/>
    <property type="match status" value="1"/>
</dbReference>
<feature type="transmembrane region" description="Helical" evidence="5">
    <location>
        <begin position="213"/>
        <end position="236"/>
    </location>
</feature>
<protein>
    <recommendedName>
        <fullName evidence="6">Major facilitator superfamily (MFS) profile domain-containing protein</fullName>
    </recommendedName>
</protein>
<feature type="transmembrane region" description="Helical" evidence="5">
    <location>
        <begin position="155"/>
        <end position="174"/>
    </location>
</feature>
<feature type="transmembrane region" description="Helical" evidence="5">
    <location>
        <begin position="242"/>
        <end position="260"/>
    </location>
</feature>
<dbReference type="GO" id="GO:0016020">
    <property type="term" value="C:membrane"/>
    <property type="evidence" value="ECO:0007669"/>
    <property type="project" value="UniProtKB-SubCell"/>
</dbReference>
<keyword evidence="8" id="KW-1185">Reference proteome</keyword>
<dbReference type="InterPro" id="IPR036259">
    <property type="entry name" value="MFS_trans_sf"/>
</dbReference>
<evidence type="ECO:0000259" key="6">
    <source>
        <dbReference type="PROSITE" id="PS50850"/>
    </source>
</evidence>
<sequence length="557" mass="61666">MEAKASRDSSSPDYETDFNASAASKKAYEFDDLLRLVGGFGRYQMMLYGFMCLMTVPIGLQQLVLVFYGASPSFQCAEPASTAAINNNSLCPVDECCANCTKYEFNGKFTSAVSEWDLICGRNHLKALSQAAYLAGLLIGSYAFSSISDHFGRKIAIFLSIAFLAGCGTVSAVADCLSLFVLFRVGAGAAAAGCLLSRFVYCMELSVTSNRTAAGFVCNMFMTLGYAILSLLAYFLRDWRHLMLAVSLPGTLLLVFWWWIPESPRWLLANNRLDEVHSLLLKYAAKNGVTVDAKHLKHVISEVRKADVRKDDTRKYGTLDLFRTPKLRKRIIICSFNWFVNALVYFGLTLNVKNLAGDMYVNFFILIIIELPSALLAWFCLQRFGRRIPYCAFMLIGGVAGMLVLAVPDKPEYQPVITTLAMIGKFCILSTLLTIYVITAELFPTVIRNIGIGVSSMMARIGAILAPYIVLLADLPNLNKTLPLVIFGVLGVTAGIVALWLPETLFSPMPQTVEQAEAWDEDYKFYCCKRPGPKKSDKQDRTGKGETEKLCCIESHV</sequence>
<feature type="transmembrane region" description="Helical" evidence="5">
    <location>
        <begin position="45"/>
        <end position="70"/>
    </location>
</feature>
<comment type="subcellular location">
    <subcellularLocation>
        <location evidence="1">Membrane</location>
        <topology evidence="1">Multi-pass membrane protein</topology>
    </subcellularLocation>
</comment>
<feature type="transmembrane region" description="Helical" evidence="5">
    <location>
        <begin position="388"/>
        <end position="407"/>
    </location>
</feature>
<keyword evidence="2 5" id="KW-0812">Transmembrane</keyword>
<gene>
    <name evidence="7" type="ORF">OS493_036753</name>
</gene>
<name>A0A9W9Z6Z4_9CNID</name>
<evidence type="ECO:0000256" key="1">
    <source>
        <dbReference type="ARBA" id="ARBA00004141"/>
    </source>
</evidence>
<proteinExistence type="predicted"/>
<organism evidence="7 8">
    <name type="scientific">Desmophyllum pertusum</name>
    <dbReference type="NCBI Taxonomy" id="174260"/>
    <lineage>
        <taxon>Eukaryota</taxon>
        <taxon>Metazoa</taxon>
        <taxon>Cnidaria</taxon>
        <taxon>Anthozoa</taxon>
        <taxon>Hexacorallia</taxon>
        <taxon>Scleractinia</taxon>
        <taxon>Caryophylliina</taxon>
        <taxon>Caryophylliidae</taxon>
        <taxon>Desmophyllum</taxon>
    </lineage>
</organism>
<dbReference type="Pfam" id="PF00083">
    <property type="entry name" value="Sugar_tr"/>
    <property type="match status" value="1"/>
</dbReference>
<feature type="transmembrane region" description="Helical" evidence="5">
    <location>
        <begin position="180"/>
        <end position="201"/>
    </location>
</feature>
<dbReference type="InterPro" id="IPR005828">
    <property type="entry name" value="MFS_sugar_transport-like"/>
</dbReference>
<dbReference type="SUPFAM" id="SSF103473">
    <property type="entry name" value="MFS general substrate transporter"/>
    <property type="match status" value="1"/>
</dbReference>
<dbReference type="PROSITE" id="PS50850">
    <property type="entry name" value="MFS"/>
    <property type="match status" value="1"/>
</dbReference>
<evidence type="ECO:0000256" key="3">
    <source>
        <dbReference type="ARBA" id="ARBA00022989"/>
    </source>
</evidence>
<dbReference type="Proteomes" id="UP001163046">
    <property type="component" value="Unassembled WGS sequence"/>
</dbReference>
<evidence type="ECO:0000313" key="8">
    <source>
        <dbReference type="Proteomes" id="UP001163046"/>
    </source>
</evidence>
<reference evidence="7" key="1">
    <citation type="submission" date="2023-01" db="EMBL/GenBank/DDBJ databases">
        <title>Genome assembly of the deep-sea coral Lophelia pertusa.</title>
        <authorList>
            <person name="Herrera S."/>
            <person name="Cordes E."/>
        </authorList>
    </citation>
    <scope>NUCLEOTIDE SEQUENCE</scope>
    <source>
        <strain evidence="7">USNM1676648</strain>
        <tissue evidence="7">Polyp</tissue>
    </source>
</reference>
<evidence type="ECO:0000256" key="2">
    <source>
        <dbReference type="ARBA" id="ARBA00022692"/>
    </source>
</evidence>